<dbReference type="InterPro" id="IPR008490">
    <property type="entry name" value="Transposase_InsH_N"/>
</dbReference>
<name>A0A6B8RLQ6_9BACL</name>
<dbReference type="Pfam" id="PF05598">
    <property type="entry name" value="DUF772"/>
    <property type="match status" value="1"/>
</dbReference>
<dbReference type="EMBL" id="CP034235">
    <property type="protein sequence ID" value="QGQ96582.1"/>
    <property type="molecule type" value="Genomic_DNA"/>
</dbReference>
<evidence type="ECO:0000313" key="5">
    <source>
        <dbReference type="Proteomes" id="UP000426246"/>
    </source>
</evidence>
<dbReference type="PANTHER" id="PTHR33408">
    <property type="entry name" value="TRANSPOSASE"/>
    <property type="match status" value="1"/>
</dbReference>
<dbReference type="Pfam" id="PF01609">
    <property type="entry name" value="DDE_Tnp_1"/>
    <property type="match status" value="1"/>
</dbReference>
<dbReference type="GO" id="GO:0003677">
    <property type="term" value="F:DNA binding"/>
    <property type="evidence" value="ECO:0007669"/>
    <property type="project" value="InterPro"/>
</dbReference>
<accession>A0A6B8RLQ6</accession>
<gene>
    <name evidence="4" type="ORF">EHS13_17720</name>
</gene>
<keyword evidence="5" id="KW-1185">Reference proteome</keyword>
<dbReference type="Proteomes" id="UP000426246">
    <property type="component" value="Chromosome"/>
</dbReference>
<protein>
    <submittedName>
        <fullName evidence="4">Transposase</fullName>
    </submittedName>
</protein>
<dbReference type="GO" id="GO:0004803">
    <property type="term" value="F:transposase activity"/>
    <property type="evidence" value="ECO:0007669"/>
    <property type="project" value="InterPro"/>
</dbReference>
<organism evidence="4 5">
    <name type="scientific">Paenibacillus psychroresistens</name>
    <dbReference type="NCBI Taxonomy" id="1778678"/>
    <lineage>
        <taxon>Bacteria</taxon>
        <taxon>Bacillati</taxon>
        <taxon>Bacillota</taxon>
        <taxon>Bacilli</taxon>
        <taxon>Bacillales</taxon>
        <taxon>Paenibacillaceae</taxon>
        <taxon>Paenibacillus</taxon>
    </lineage>
</organism>
<evidence type="ECO:0000259" key="2">
    <source>
        <dbReference type="Pfam" id="PF01609"/>
    </source>
</evidence>
<evidence type="ECO:0000313" key="4">
    <source>
        <dbReference type="EMBL" id="QGQ96582.1"/>
    </source>
</evidence>
<dbReference type="KEGG" id="ppsc:EHS13_17720"/>
<proteinExistence type="predicted"/>
<feature type="compositionally biased region" description="Basic and acidic residues" evidence="1">
    <location>
        <begin position="146"/>
        <end position="159"/>
    </location>
</feature>
<evidence type="ECO:0000256" key="1">
    <source>
        <dbReference type="SAM" id="MobiDB-lite"/>
    </source>
</evidence>
<dbReference type="GO" id="GO:0006313">
    <property type="term" value="P:DNA transposition"/>
    <property type="evidence" value="ECO:0007669"/>
    <property type="project" value="InterPro"/>
</dbReference>
<feature type="domain" description="Transposase IS4-like" evidence="2">
    <location>
        <begin position="136"/>
        <end position="422"/>
    </location>
</feature>
<dbReference type="AlphaFoldDB" id="A0A6B8RLQ6"/>
<evidence type="ECO:0000259" key="3">
    <source>
        <dbReference type="Pfam" id="PF05598"/>
    </source>
</evidence>
<sequence>MYNIQQESLFSLQDLLEMSPKDTFAYLFETLDINPFLRVVSKKAFLGAPTQLNYVAMLQSLFIRIVERIPTIKDLRKRLKRSIEFSTDCGFMGSDRIPSEASYTRLIQKLLQSEVFQQSQQDLVKQAFHEGFIDASAVAIDATHVEARDRQPEKKKEDSQPLNTKTPTKKRGRKSKGEREQWLKEQLELEENRTLFEKKVETQASYSYDELVKEIPLTPAWGVKKNSEGKNVFWYGFKAHLVVDCKSQYILVALLTSGNMNDGKLAIPLLKGLAEKHPELAISQVIADAGYDLVPIYKQVESMGARALIDYNRRNEHQEDGMDKYFRPVCKEGHSYRYDSFDPKYETVKYTQPKECSTCPFNDGHCQKVFKKKIDDNQRRYTVPARGSDRYREQYKKRTAVERVNAYLKEFFQLNNIRHRGALAKVDFEFACLTYTACKLTADRLNQYIKMKKSTA</sequence>
<dbReference type="RefSeq" id="WP_155701654.1">
    <property type="nucleotide sequence ID" value="NZ_CP034235.1"/>
</dbReference>
<dbReference type="PANTHER" id="PTHR33408:SF2">
    <property type="entry name" value="TRANSPOSASE DDE DOMAIN-CONTAINING PROTEIN"/>
    <property type="match status" value="1"/>
</dbReference>
<feature type="domain" description="Transposase InsH N-terminal" evidence="3">
    <location>
        <begin position="17"/>
        <end position="108"/>
    </location>
</feature>
<reference evidence="5" key="1">
    <citation type="submission" date="2018-11" db="EMBL/GenBank/DDBJ databases">
        <title>Complete genome sequence of Paenibacillus sp. ML311-T8.</title>
        <authorList>
            <person name="Nam Y.-D."/>
            <person name="Kang J."/>
            <person name="Chung W.-H."/>
            <person name="Park Y.S."/>
        </authorList>
    </citation>
    <scope>NUCLEOTIDE SEQUENCE [LARGE SCALE GENOMIC DNA]</scope>
    <source>
        <strain evidence="5">ML311-T8</strain>
    </source>
</reference>
<dbReference type="InterPro" id="IPR002559">
    <property type="entry name" value="Transposase_11"/>
</dbReference>
<dbReference type="OrthoDB" id="5751230at2"/>
<feature type="region of interest" description="Disordered" evidence="1">
    <location>
        <begin position="146"/>
        <end position="180"/>
    </location>
</feature>